<feature type="domain" description="HTH tetR-type" evidence="5">
    <location>
        <begin position="9"/>
        <end position="69"/>
    </location>
</feature>
<proteinExistence type="predicted"/>
<dbReference type="SUPFAM" id="SSF46689">
    <property type="entry name" value="Homeodomain-like"/>
    <property type="match status" value="1"/>
</dbReference>
<evidence type="ECO:0000256" key="3">
    <source>
        <dbReference type="ARBA" id="ARBA00023163"/>
    </source>
</evidence>
<feature type="DNA-binding region" description="H-T-H motif" evidence="4">
    <location>
        <begin position="32"/>
        <end position="51"/>
    </location>
</feature>
<evidence type="ECO:0000256" key="4">
    <source>
        <dbReference type="PROSITE-ProRule" id="PRU00335"/>
    </source>
</evidence>
<evidence type="ECO:0000256" key="1">
    <source>
        <dbReference type="ARBA" id="ARBA00023015"/>
    </source>
</evidence>
<dbReference type="PRINTS" id="PR00455">
    <property type="entry name" value="HTHTETR"/>
</dbReference>
<evidence type="ECO:0000313" key="7">
    <source>
        <dbReference type="Proteomes" id="UP001589766"/>
    </source>
</evidence>
<protein>
    <submittedName>
        <fullName evidence="6">TetR/AcrR family transcriptional regulator</fullName>
    </submittedName>
</protein>
<comment type="caution">
    <text evidence="6">The sequence shown here is derived from an EMBL/GenBank/DDBJ whole genome shotgun (WGS) entry which is preliminary data.</text>
</comment>
<organism evidence="6 7">
    <name type="scientific">Citricoccus parietis</name>
    <dbReference type="NCBI Taxonomy" id="592307"/>
    <lineage>
        <taxon>Bacteria</taxon>
        <taxon>Bacillati</taxon>
        <taxon>Actinomycetota</taxon>
        <taxon>Actinomycetes</taxon>
        <taxon>Micrococcales</taxon>
        <taxon>Micrococcaceae</taxon>
        <taxon>Citricoccus</taxon>
    </lineage>
</organism>
<dbReference type="Gene3D" id="1.10.357.10">
    <property type="entry name" value="Tetracycline Repressor, domain 2"/>
    <property type="match status" value="1"/>
</dbReference>
<dbReference type="RefSeq" id="WP_378041523.1">
    <property type="nucleotide sequence ID" value="NZ_JBHLWH010000027.1"/>
</dbReference>
<keyword evidence="1" id="KW-0805">Transcription regulation</keyword>
<evidence type="ECO:0000256" key="2">
    <source>
        <dbReference type="ARBA" id="ARBA00023125"/>
    </source>
</evidence>
<dbReference type="PANTHER" id="PTHR30055">
    <property type="entry name" value="HTH-TYPE TRANSCRIPTIONAL REGULATOR RUTR"/>
    <property type="match status" value="1"/>
</dbReference>
<reference evidence="6 7" key="1">
    <citation type="submission" date="2024-09" db="EMBL/GenBank/DDBJ databases">
        <authorList>
            <person name="Sun Q."/>
            <person name="Mori K."/>
        </authorList>
    </citation>
    <scope>NUCLEOTIDE SEQUENCE [LARGE SCALE GENOMIC DNA]</scope>
    <source>
        <strain evidence="6 7">CCM 7609</strain>
    </source>
</reference>
<dbReference type="Gene3D" id="1.10.10.60">
    <property type="entry name" value="Homeodomain-like"/>
    <property type="match status" value="1"/>
</dbReference>
<keyword evidence="3" id="KW-0804">Transcription</keyword>
<evidence type="ECO:0000313" key="6">
    <source>
        <dbReference type="EMBL" id="MFC0248887.1"/>
    </source>
</evidence>
<dbReference type="EMBL" id="JBHLWH010000027">
    <property type="protein sequence ID" value="MFC0248887.1"/>
    <property type="molecule type" value="Genomic_DNA"/>
</dbReference>
<dbReference type="InterPro" id="IPR001647">
    <property type="entry name" value="HTH_TetR"/>
</dbReference>
<accession>A0ABV6F5U1</accession>
<keyword evidence="7" id="KW-1185">Reference proteome</keyword>
<dbReference type="InterPro" id="IPR050109">
    <property type="entry name" value="HTH-type_TetR-like_transc_reg"/>
</dbReference>
<dbReference type="InterPro" id="IPR009057">
    <property type="entry name" value="Homeodomain-like_sf"/>
</dbReference>
<dbReference type="PROSITE" id="PS50977">
    <property type="entry name" value="HTH_TETR_2"/>
    <property type="match status" value="1"/>
</dbReference>
<dbReference type="Pfam" id="PF00440">
    <property type="entry name" value="TetR_N"/>
    <property type="match status" value="1"/>
</dbReference>
<evidence type="ECO:0000259" key="5">
    <source>
        <dbReference type="PROSITE" id="PS50977"/>
    </source>
</evidence>
<dbReference type="Proteomes" id="UP001589766">
    <property type="component" value="Unassembled WGS sequence"/>
</dbReference>
<name>A0ABV6F5U1_9MICC</name>
<sequence length="194" mass="23146">MNQRDRDKADTRQRIVDAALRLFADRGYDRTSMGQIAKAAETSRANLYLHFSGKPHIVQERMTQIEPEVVALFDRLDAMQDFSLENLTAWLEDDRSTYRDHPAEFEAISQAMSADDEVLDEWIRLHERIVARQQWLTRLFPDEEERLDRAAHMTTLMFSTERNFDVLYLRRRPYLDEGRILRSLARQWYHLFHS</sequence>
<gene>
    <name evidence="6" type="ORF">ACFFIO_10275</name>
</gene>
<keyword evidence="2 4" id="KW-0238">DNA-binding</keyword>
<dbReference type="PANTHER" id="PTHR30055:SF240">
    <property type="entry name" value="HTH-TYPE TRANSCRIPTIONAL REGULATOR ACRR"/>
    <property type="match status" value="1"/>
</dbReference>